<evidence type="ECO:0000256" key="8">
    <source>
        <dbReference type="HAMAP-Rule" id="MF_00420"/>
    </source>
</evidence>
<dbReference type="InterPro" id="IPR036921">
    <property type="entry name" value="PurM-like_N_sf"/>
</dbReference>
<keyword evidence="5 8" id="KW-0658">Purine biosynthesis</keyword>
<dbReference type="NCBIfam" id="TIGR01736">
    <property type="entry name" value="FGAM_synth_II"/>
    <property type="match status" value="1"/>
</dbReference>
<feature type="binding site" evidence="8">
    <location>
        <position position="536"/>
    </location>
    <ligand>
        <name>ATP</name>
        <dbReference type="ChEBI" id="CHEBI:30616"/>
    </ligand>
</feature>
<feature type="domain" description="PurM-like N-terminal" evidence="9">
    <location>
        <begin position="78"/>
        <end position="193"/>
    </location>
</feature>
<feature type="binding site" evidence="8">
    <location>
        <position position="95"/>
    </location>
    <ligand>
        <name>ATP</name>
        <dbReference type="ChEBI" id="CHEBI:30616"/>
    </ligand>
</feature>
<evidence type="ECO:0000259" key="9">
    <source>
        <dbReference type="Pfam" id="PF00586"/>
    </source>
</evidence>
<comment type="similarity">
    <text evidence="8">Belongs to the FGAMS family.</text>
</comment>
<dbReference type="InterPro" id="IPR010918">
    <property type="entry name" value="PurM-like_C_dom"/>
</dbReference>
<dbReference type="GO" id="GO:0006189">
    <property type="term" value="P:'de novo' IMP biosynthetic process"/>
    <property type="evidence" value="ECO:0007669"/>
    <property type="project" value="UniProtKB-UniRule"/>
</dbReference>
<dbReference type="InterPro" id="IPR016188">
    <property type="entry name" value="PurM-like_N"/>
</dbReference>
<proteinExistence type="inferred from homology"/>
<dbReference type="PANTHER" id="PTHR43555">
    <property type="entry name" value="PHOSPHORIBOSYLFORMYLGLYCINAMIDINE SYNTHASE SUBUNIT PURL"/>
    <property type="match status" value="1"/>
</dbReference>
<dbReference type="GO" id="GO:0005524">
    <property type="term" value="F:ATP binding"/>
    <property type="evidence" value="ECO:0007669"/>
    <property type="project" value="UniProtKB-UniRule"/>
</dbReference>
<dbReference type="STRING" id="1423810.FD19_GL000659"/>
<feature type="binding site" evidence="8">
    <location>
        <position position="120"/>
    </location>
    <ligand>
        <name>substrate</name>
    </ligand>
</feature>
<feature type="binding site" evidence="8">
    <location>
        <position position="539"/>
    </location>
    <ligand>
        <name>substrate</name>
    </ligand>
</feature>
<comment type="pathway">
    <text evidence="8">Purine metabolism; IMP biosynthesis via de novo pathway; 5-amino-1-(5-phospho-D-ribosyl)imidazole from N(2)-formyl-N(1)-(5-phospho-D-ribosyl)glycinamide: step 1/2.</text>
</comment>
<dbReference type="AlphaFoldDB" id="A0A0R2C997"/>
<dbReference type="Proteomes" id="UP000051789">
    <property type="component" value="Unassembled WGS sequence"/>
</dbReference>
<feature type="active site" evidence="8">
    <location>
        <position position="53"/>
    </location>
</feature>
<feature type="binding site" evidence="8">
    <location>
        <position position="56"/>
    </location>
    <ligand>
        <name>ATP</name>
        <dbReference type="ChEBI" id="CHEBI:30616"/>
    </ligand>
</feature>
<sequence length="736" mass="78380">MRVVELTPEAVRQQQPYLDWGLTEDEYQRMVSKLGRLPSFTEVGLASGMWSEHCAYKYSKPVLRQFWTHNDRVLMGPGEGAGVIDIGEGKAVVFKAESHNHPSAVEPYEGAATGVGGIIRDIFSIGAEPVAILDSLSFGELNDAHVRHLVDRVVAGIGGYGNAIGIPTVGGETNFDATYAQNPLVNAMCVGVMDRDAIQRGRAAGVGNAIIYVGAKTGRDGINGASFASAEFSAAGDADCAAVQVGDPFMEKLLTDACLEVSRAHRAVLVGIQDMGAAGLVSSSVEMADKAGAGMRLDLDRVPQREPGMTPYEIMLSESQERMLLCVQAGAEQEVMDVFTQNGLDAVAIGRVTAGHQYQLVQHGQVVCDVPVSLLTDDAPIYHQVGVRPARLAKPASDFTPTVTDIRATWLALMAQPTVASKRSLYQRYDAQVKTNTMVLPGGDAGVIRVRGTHRALALTTDSNGRYLYLDPERGGAMVVAEAARNLVATGAEPLGVTDCLNYGDPTNPEHFYELAASAKGIVAATKALNTPVVSGNVSLYNETDGAAIYPTPMIGMVGLIRHLTDVTPNYFREPGEVLYLVGTTGTDFNGTELQKMLTGGVRGRLFGLDLATEQRRQQVVLAAIRQGLVTAAHDLSVGGLAAGLAEMTFTRGIGATVNYAVPNSLWFAETPSRFLVTVAPDQIAAFEQLLGEEACYLGTTTAANTLAVTTQDETIDIPVAELQIQYEEAIPCLMK</sequence>
<dbReference type="InterPro" id="IPR010074">
    <property type="entry name" value="PRibForGlyAmidine_synth_PurL"/>
</dbReference>
<dbReference type="Pfam" id="PF00586">
    <property type="entry name" value="AIRS"/>
    <property type="match status" value="2"/>
</dbReference>
<evidence type="ECO:0000256" key="7">
    <source>
        <dbReference type="ARBA" id="ARBA00022842"/>
    </source>
</evidence>
<feature type="active site" description="Proton acceptor" evidence="8">
    <location>
        <position position="99"/>
    </location>
</feature>
<keyword evidence="3 8" id="KW-0479">Metal-binding</keyword>
<keyword evidence="2 8" id="KW-0436">Ligase</keyword>
<dbReference type="GO" id="GO:0004642">
    <property type="term" value="F:phosphoribosylformylglycinamidine synthase activity"/>
    <property type="evidence" value="ECO:0007669"/>
    <property type="project" value="UniProtKB-UniRule"/>
</dbReference>
<dbReference type="Pfam" id="PF02769">
    <property type="entry name" value="AIRS_C"/>
    <property type="match status" value="2"/>
</dbReference>
<feature type="binding site" evidence="8">
    <location>
        <position position="244"/>
    </location>
    <ligand>
        <name>substrate</name>
    </ligand>
</feature>
<keyword evidence="7 8" id="KW-0460">Magnesium</keyword>
<keyword evidence="6 8" id="KW-0067">ATP-binding</keyword>
<evidence type="ECO:0000313" key="13">
    <source>
        <dbReference type="Proteomes" id="UP000051789"/>
    </source>
</evidence>
<dbReference type="CDD" id="cd02203">
    <property type="entry name" value="PurL_repeat1"/>
    <property type="match status" value="1"/>
</dbReference>
<comment type="subcellular location">
    <subcellularLocation>
        <location evidence="8">Cytoplasm</location>
    </subcellularLocation>
</comment>
<evidence type="ECO:0000256" key="2">
    <source>
        <dbReference type="ARBA" id="ARBA00022598"/>
    </source>
</evidence>
<feature type="domain" description="PurM-like C-terminal" evidence="10">
    <location>
        <begin position="206"/>
        <end position="360"/>
    </location>
</feature>
<evidence type="ECO:0000256" key="6">
    <source>
        <dbReference type="ARBA" id="ARBA00022840"/>
    </source>
</evidence>
<dbReference type="UniPathway" id="UPA00074">
    <property type="reaction ID" value="UER00128"/>
</dbReference>
<feature type="domain" description="PurM-like C-terminal" evidence="10">
    <location>
        <begin position="574"/>
        <end position="710"/>
    </location>
</feature>
<gene>
    <name evidence="8" type="primary">purL</name>
    <name evidence="12" type="ORF">FD19_GL000659</name>
</gene>
<dbReference type="RefSeq" id="WP_056969104.1">
    <property type="nucleotide sequence ID" value="NZ_AYZK01000001.1"/>
</dbReference>
<reference evidence="12 13" key="1">
    <citation type="journal article" date="2015" name="Genome Announc.">
        <title>Expanding the biotechnology potential of lactobacilli through comparative genomics of 213 strains and associated genera.</title>
        <authorList>
            <person name="Sun Z."/>
            <person name="Harris H.M."/>
            <person name="McCann A."/>
            <person name="Guo C."/>
            <person name="Argimon S."/>
            <person name="Zhang W."/>
            <person name="Yang X."/>
            <person name="Jeffery I.B."/>
            <person name="Cooney J.C."/>
            <person name="Kagawa T.F."/>
            <person name="Liu W."/>
            <person name="Song Y."/>
            <person name="Salvetti E."/>
            <person name="Wrobel A."/>
            <person name="Rasinkangas P."/>
            <person name="Parkhill J."/>
            <person name="Rea M.C."/>
            <person name="O'Sullivan O."/>
            <person name="Ritari J."/>
            <person name="Douillard F.P."/>
            <person name="Paul Ross R."/>
            <person name="Yang R."/>
            <person name="Briner A.E."/>
            <person name="Felis G.E."/>
            <person name="de Vos W.M."/>
            <person name="Barrangou R."/>
            <person name="Klaenhammer T.R."/>
            <person name="Caufield P.W."/>
            <person name="Cui Y."/>
            <person name="Zhang H."/>
            <person name="O'Toole P.W."/>
        </authorList>
    </citation>
    <scope>NUCLEOTIDE SEQUENCE [LARGE SCALE GENOMIC DNA]</scope>
    <source>
        <strain evidence="12 13">DSM 22698</strain>
    </source>
</reference>
<evidence type="ECO:0000256" key="1">
    <source>
        <dbReference type="ARBA" id="ARBA00022490"/>
    </source>
</evidence>
<feature type="domain" description="Phosphoribosylformylglycinamidine synthase linker" evidence="11">
    <location>
        <begin position="12"/>
        <end position="57"/>
    </location>
</feature>
<accession>A0A0R2C997</accession>
<dbReference type="PANTHER" id="PTHR43555:SF1">
    <property type="entry name" value="PHOSPHORIBOSYLFORMYLGLYCINAMIDINE SYNTHASE SUBUNIT PURL"/>
    <property type="match status" value="1"/>
</dbReference>
<comment type="caution">
    <text evidence="12">The sequence shown here is derived from an EMBL/GenBank/DDBJ whole genome shotgun (WGS) entry which is preliminary data.</text>
</comment>
<dbReference type="PATRIC" id="fig|1423810.4.peg.676"/>
<dbReference type="CDD" id="cd02204">
    <property type="entry name" value="PurL_repeat2"/>
    <property type="match status" value="1"/>
</dbReference>
<dbReference type="SUPFAM" id="SSF55326">
    <property type="entry name" value="PurM N-terminal domain-like"/>
    <property type="match status" value="2"/>
</dbReference>
<dbReference type="InterPro" id="IPR041609">
    <property type="entry name" value="PurL_linker"/>
</dbReference>
<comment type="function">
    <text evidence="8">Part of the phosphoribosylformylglycinamidine synthase complex involved in the purines biosynthetic pathway. Catalyzes the ATP-dependent conversion of formylglycinamide ribonucleotide (FGAR) and glutamine to yield formylglycinamidine ribonucleotide (FGAM) and glutamate. The FGAM synthase complex is composed of three subunits. PurQ produces an ammonia molecule by converting glutamine to glutamate. PurL transfers the ammonia molecule to FGAR to form FGAM in an ATP-dependent manner. PurS interacts with PurQ and PurL and is thought to assist in the transfer of the ammonia molecule from PurQ to PurL.</text>
</comment>
<dbReference type="PIRSF" id="PIRSF001587">
    <property type="entry name" value="FGAM_synthase_II"/>
    <property type="match status" value="1"/>
</dbReference>
<dbReference type="InterPro" id="IPR036676">
    <property type="entry name" value="PurM-like_C_sf"/>
</dbReference>
<name>A0A0R2C997_9LACO</name>
<protein>
    <recommendedName>
        <fullName evidence="8">Phosphoribosylformylglycinamidine synthase subunit PurL</fullName>
        <shortName evidence="8">FGAM synthase</shortName>
        <ecNumber evidence="8">6.3.5.3</ecNumber>
    </recommendedName>
    <alternativeName>
        <fullName evidence="8">Formylglycinamide ribonucleotide amidotransferase subunit II</fullName>
        <shortName evidence="8">FGAR amidotransferase II</shortName>
        <shortName evidence="8">FGAR-AT II</shortName>
    </alternativeName>
    <alternativeName>
        <fullName evidence="8">Glutamine amidotransferase PurL</fullName>
    </alternativeName>
    <alternativeName>
        <fullName evidence="8">Phosphoribosylformylglycinamidine synthase subunit II</fullName>
    </alternativeName>
</protein>
<evidence type="ECO:0000259" key="10">
    <source>
        <dbReference type="Pfam" id="PF02769"/>
    </source>
</evidence>
<dbReference type="SUPFAM" id="SSF56042">
    <property type="entry name" value="PurM C-terminal domain-like"/>
    <property type="match status" value="2"/>
</dbReference>
<evidence type="ECO:0000256" key="4">
    <source>
        <dbReference type="ARBA" id="ARBA00022741"/>
    </source>
</evidence>
<dbReference type="HAMAP" id="MF_00420">
    <property type="entry name" value="PurL_2"/>
    <property type="match status" value="1"/>
</dbReference>
<dbReference type="EMBL" id="AYZK01000001">
    <property type="protein sequence ID" value="KRM88365.1"/>
    <property type="molecule type" value="Genomic_DNA"/>
</dbReference>
<organism evidence="12 13">
    <name type="scientific">Lacticaseibacillus thailandensis DSM 22698 = JCM 13996</name>
    <dbReference type="NCBI Taxonomy" id="1423810"/>
    <lineage>
        <taxon>Bacteria</taxon>
        <taxon>Bacillati</taxon>
        <taxon>Bacillota</taxon>
        <taxon>Bacilli</taxon>
        <taxon>Lactobacillales</taxon>
        <taxon>Lactobacillaceae</taxon>
        <taxon>Lacticaseibacillus</taxon>
    </lineage>
</organism>
<comment type="subunit">
    <text evidence="8">Monomer. Part of the FGAM synthase complex composed of 1 PurL, 1 PurQ and 2 PurS subunits.</text>
</comment>
<dbReference type="GO" id="GO:0000287">
    <property type="term" value="F:magnesium ion binding"/>
    <property type="evidence" value="ECO:0007669"/>
    <property type="project" value="UniProtKB-UniRule"/>
</dbReference>
<feature type="binding site" evidence="8">
    <location>
        <begin position="318"/>
        <end position="320"/>
    </location>
    <ligand>
        <name>substrate</name>
    </ligand>
</feature>
<keyword evidence="13" id="KW-1185">Reference proteome</keyword>
<keyword evidence="4 8" id="KW-0547">Nucleotide-binding</keyword>
<evidence type="ECO:0000259" key="11">
    <source>
        <dbReference type="Pfam" id="PF18072"/>
    </source>
</evidence>
<feature type="binding site" evidence="8">
    <location>
        <begin position="98"/>
        <end position="101"/>
    </location>
    <ligand>
        <name>substrate</name>
    </ligand>
</feature>
<feature type="binding site" evidence="8">
    <location>
        <position position="537"/>
    </location>
    <ligand>
        <name>Mg(2+)</name>
        <dbReference type="ChEBI" id="CHEBI:18420"/>
        <label>1</label>
    </ligand>
</feature>
<evidence type="ECO:0000313" key="12">
    <source>
        <dbReference type="EMBL" id="KRM88365.1"/>
    </source>
</evidence>
<dbReference type="Gene3D" id="3.90.650.10">
    <property type="entry name" value="PurM-like C-terminal domain"/>
    <property type="match status" value="2"/>
</dbReference>
<feature type="binding site" evidence="8">
    <location>
        <position position="499"/>
    </location>
    <ligand>
        <name>ATP</name>
        <dbReference type="ChEBI" id="CHEBI:30616"/>
    </ligand>
</feature>
<feature type="binding site" evidence="8">
    <location>
        <position position="274"/>
    </location>
    <ligand>
        <name>Mg(2+)</name>
        <dbReference type="ChEBI" id="CHEBI:18420"/>
        <label>2</label>
    </ligand>
</feature>
<evidence type="ECO:0000256" key="3">
    <source>
        <dbReference type="ARBA" id="ARBA00022723"/>
    </source>
</evidence>
<keyword evidence="1 8" id="KW-0963">Cytoplasm</keyword>
<dbReference type="EC" id="6.3.5.3" evidence="8"/>
<dbReference type="GO" id="GO:0005737">
    <property type="term" value="C:cytoplasm"/>
    <property type="evidence" value="ECO:0007669"/>
    <property type="project" value="UniProtKB-SubCell"/>
</dbReference>
<feature type="binding site" evidence="8">
    <location>
        <position position="121"/>
    </location>
    <ligand>
        <name>Mg(2+)</name>
        <dbReference type="ChEBI" id="CHEBI:18420"/>
        <label>2</label>
    </ligand>
</feature>
<feature type="domain" description="PurM-like N-terminal" evidence="9">
    <location>
        <begin position="442"/>
        <end position="561"/>
    </location>
</feature>
<dbReference type="NCBIfam" id="NF002290">
    <property type="entry name" value="PRK01213.1"/>
    <property type="match status" value="1"/>
</dbReference>
<comment type="catalytic activity">
    <reaction evidence="8">
        <text>N(2)-formyl-N(1)-(5-phospho-beta-D-ribosyl)glycinamide + L-glutamine + ATP + H2O = 2-formamido-N(1)-(5-O-phospho-beta-D-ribosyl)acetamidine + L-glutamate + ADP + phosphate + H(+)</text>
        <dbReference type="Rhea" id="RHEA:17129"/>
        <dbReference type="ChEBI" id="CHEBI:15377"/>
        <dbReference type="ChEBI" id="CHEBI:15378"/>
        <dbReference type="ChEBI" id="CHEBI:29985"/>
        <dbReference type="ChEBI" id="CHEBI:30616"/>
        <dbReference type="ChEBI" id="CHEBI:43474"/>
        <dbReference type="ChEBI" id="CHEBI:58359"/>
        <dbReference type="ChEBI" id="CHEBI:147286"/>
        <dbReference type="ChEBI" id="CHEBI:147287"/>
        <dbReference type="ChEBI" id="CHEBI:456216"/>
        <dbReference type="EC" id="6.3.5.3"/>
    </reaction>
</comment>
<comment type="caution">
    <text evidence="8">Lacks conserved residue(s) required for the propagation of feature annotation.</text>
</comment>
<dbReference type="Gene3D" id="3.30.1330.10">
    <property type="entry name" value="PurM-like, N-terminal domain"/>
    <property type="match status" value="2"/>
</dbReference>
<feature type="binding site" evidence="8">
    <location>
        <position position="97"/>
    </location>
    <ligand>
        <name>Mg(2+)</name>
        <dbReference type="ChEBI" id="CHEBI:18420"/>
        <label>1</label>
    </ligand>
</feature>
<dbReference type="Pfam" id="PF18072">
    <property type="entry name" value="FGAR-AT_linker"/>
    <property type="match status" value="1"/>
</dbReference>
<dbReference type="FunFam" id="3.30.1330.10:FF:000004">
    <property type="entry name" value="Phosphoribosylformylglycinamidine synthase subunit PurL"/>
    <property type="match status" value="1"/>
</dbReference>
<evidence type="ECO:0000256" key="5">
    <source>
        <dbReference type="ARBA" id="ARBA00022755"/>
    </source>
</evidence>